<gene>
    <name evidence="1" type="ORF">PACLA_8A078932</name>
</gene>
<evidence type="ECO:0000313" key="2">
    <source>
        <dbReference type="Proteomes" id="UP001152795"/>
    </source>
</evidence>
<reference evidence="1" key="1">
    <citation type="submission" date="2020-04" db="EMBL/GenBank/DDBJ databases">
        <authorList>
            <person name="Alioto T."/>
            <person name="Alioto T."/>
            <person name="Gomez Garrido J."/>
        </authorList>
    </citation>
    <scope>NUCLEOTIDE SEQUENCE</scope>
    <source>
        <strain evidence="1">A484AB</strain>
    </source>
</reference>
<proteinExistence type="predicted"/>
<accession>A0A7D9KBK8</accession>
<comment type="caution">
    <text evidence="1">The sequence shown here is derived from an EMBL/GenBank/DDBJ whole genome shotgun (WGS) entry which is preliminary data.</text>
</comment>
<protein>
    <submittedName>
        <fullName evidence="1">Uncharacterized protein</fullName>
    </submittedName>
</protein>
<name>A0A7D9KBK8_PARCT</name>
<dbReference type="EMBL" id="CACRXK020031440">
    <property type="protein sequence ID" value="CAB4043066.1"/>
    <property type="molecule type" value="Genomic_DNA"/>
</dbReference>
<organism evidence="1 2">
    <name type="scientific">Paramuricea clavata</name>
    <name type="common">Red gorgonian</name>
    <name type="synonym">Violescent sea-whip</name>
    <dbReference type="NCBI Taxonomy" id="317549"/>
    <lineage>
        <taxon>Eukaryota</taxon>
        <taxon>Metazoa</taxon>
        <taxon>Cnidaria</taxon>
        <taxon>Anthozoa</taxon>
        <taxon>Octocorallia</taxon>
        <taxon>Malacalcyonacea</taxon>
        <taxon>Plexauridae</taxon>
        <taxon>Paramuricea</taxon>
    </lineage>
</organism>
<sequence length="139" mass="15772">MCISSHAKVLDLDELPREFTNYQNYYALDDTMTRHLLDFCKLMSPDILEGKCIFQVNDLDGSSNEFVELSSAKTTMVATSSIMMAGRNIQVAKIMLYKPIWRRNNYDQPMAELALSLAPRPALTSGRNTRRRSSSCVLL</sequence>
<dbReference type="Proteomes" id="UP001152795">
    <property type="component" value="Unassembled WGS sequence"/>
</dbReference>
<evidence type="ECO:0000313" key="1">
    <source>
        <dbReference type="EMBL" id="CAB4043066.1"/>
    </source>
</evidence>
<dbReference type="OrthoDB" id="661148at2759"/>
<dbReference type="AlphaFoldDB" id="A0A7D9KBK8"/>
<keyword evidence="2" id="KW-1185">Reference proteome</keyword>